<proteinExistence type="predicted"/>
<dbReference type="Gene3D" id="3.90.1010.10">
    <property type="match status" value="1"/>
</dbReference>
<dbReference type="CDD" id="cd06664">
    <property type="entry name" value="IscU_like"/>
    <property type="match status" value="1"/>
</dbReference>
<sequence length="138" mass="15355">RKRNMLDTNRTEMLKRIGYSTKAINILESNLNIGEIKSPDIYISDEAVCGDILILYLSIRNDIIEDAKFQYIGCAGMQLAASALINLVKGVSLEFAAKINTDNVINYLEMVPKQKVECIEFAVATLKKALAKCRPEIG</sequence>
<accession>X1RUB7</accession>
<dbReference type="PANTHER" id="PTHR10093">
    <property type="entry name" value="IRON-SULFUR CLUSTER ASSEMBLY ENZYME NIFU HOMOLOG"/>
    <property type="match status" value="1"/>
</dbReference>
<dbReference type="InterPro" id="IPR002871">
    <property type="entry name" value="NIF_FeS_clus_asmbl_NifU_N"/>
</dbReference>
<dbReference type="Pfam" id="PF01592">
    <property type="entry name" value="NifU_N"/>
    <property type="match status" value="1"/>
</dbReference>
<dbReference type="EMBL" id="BARW01012451">
    <property type="protein sequence ID" value="GAI84263.1"/>
    <property type="molecule type" value="Genomic_DNA"/>
</dbReference>
<organism evidence="2">
    <name type="scientific">marine sediment metagenome</name>
    <dbReference type="NCBI Taxonomy" id="412755"/>
    <lineage>
        <taxon>unclassified sequences</taxon>
        <taxon>metagenomes</taxon>
        <taxon>ecological metagenomes</taxon>
    </lineage>
</organism>
<evidence type="ECO:0000259" key="1">
    <source>
        <dbReference type="Pfam" id="PF01592"/>
    </source>
</evidence>
<dbReference type="GO" id="GO:0005506">
    <property type="term" value="F:iron ion binding"/>
    <property type="evidence" value="ECO:0007669"/>
    <property type="project" value="InterPro"/>
</dbReference>
<evidence type="ECO:0000313" key="2">
    <source>
        <dbReference type="EMBL" id="GAI84263.1"/>
    </source>
</evidence>
<dbReference type="GO" id="GO:0016226">
    <property type="term" value="P:iron-sulfur cluster assembly"/>
    <property type="evidence" value="ECO:0007669"/>
    <property type="project" value="InterPro"/>
</dbReference>
<dbReference type="SUPFAM" id="SSF82649">
    <property type="entry name" value="SufE/NifU"/>
    <property type="match status" value="1"/>
</dbReference>
<dbReference type="AlphaFoldDB" id="X1RUB7"/>
<dbReference type="GO" id="GO:0051536">
    <property type="term" value="F:iron-sulfur cluster binding"/>
    <property type="evidence" value="ECO:0007669"/>
    <property type="project" value="InterPro"/>
</dbReference>
<gene>
    <name evidence="2" type="ORF">S12H4_23438</name>
</gene>
<protein>
    <recommendedName>
        <fullName evidence="1">NIF system FeS cluster assembly NifU N-terminal domain-containing protein</fullName>
    </recommendedName>
</protein>
<feature type="non-terminal residue" evidence="2">
    <location>
        <position position="1"/>
    </location>
</feature>
<reference evidence="2" key="1">
    <citation type="journal article" date="2014" name="Front. Microbiol.">
        <title>High frequency of phylogenetically diverse reductive dehalogenase-homologous genes in deep subseafloor sedimentary metagenomes.</title>
        <authorList>
            <person name="Kawai M."/>
            <person name="Futagami T."/>
            <person name="Toyoda A."/>
            <person name="Takaki Y."/>
            <person name="Nishi S."/>
            <person name="Hori S."/>
            <person name="Arai W."/>
            <person name="Tsubouchi T."/>
            <person name="Morono Y."/>
            <person name="Uchiyama I."/>
            <person name="Ito T."/>
            <person name="Fujiyama A."/>
            <person name="Inagaki F."/>
            <person name="Takami H."/>
        </authorList>
    </citation>
    <scope>NUCLEOTIDE SEQUENCE</scope>
    <source>
        <strain evidence="2">Expedition CK06-06</strain>
    </source>
</reference>
<comment type="caution">
    <text evidence="2">The sequence shown here is derived from an EMBL/GenBank/DDBJ whole genome shotgun (WGS) entry which is preliminary data.</text>
</comment>
<name>X1RUB7_9ZZZZ</name>
<feature type="domain" description="NIF system FeS cluster assembly NifU N-terminal" evidence="1">
    <location>
        <begin position="19"/>
        <end position="132"/>
    </location>
</feature>